<gene>
    <name evidence="3" type="ORF">EA660_13480</name>
</gene>
<organism evidence="3 4">
    <name type="scientific">Pseudoxanthomonas winnipegensis</name>
    <dbReference type="NCBI Taxonomy" id="2480810"/>
    <lineage>
        <taxon>Bacteria</taxon>
        <taxon>Pseudomonadati</taxon>
        <taxon>Pseudomonadota</taxon>
        <taxon>Gammaproteobacteria</taxon>
        <taxon>Lysobacterales</taxon>
        <taxon>Lysobacteraceae</taxon>
        <taxon>Pseudoxanthomonas</taxon>
    </lineage>
</organism>
<dbReference type="HAMAP" id="MF_00460">
    <property type="entry name" value="UPF0125_RnfH"/>
    <property type="match status" value="1"/>
</dbReference>
<comment type="similarity">
    <text evidence="1 2">Belongs to the UPF0125 (RnfH) family.</text>
</comment>
<dbReference type="Gene3D" id="3.10.20.280">
    <property type="entry name" value="RnfH-like"/>
    <property type="match status" value="1"/>
</dbReference>
<evidence type="ECO:0000256" key="1">
    <source>
        <dbReference type="ARBA" id="ARBA00010645"/>
    </source>
</evidence>
<dbReference type="NCBIfam" id="NF002490">
    <property type="entry name" value="PRK01777.1"/>
    <property type="match status" value="1"/>
</dbReference>
<sequence>MKIEVVLAWPRHYRAATLDLPEGACVADALREARLQGQDQATGVAVFGVQATPQTPLHAGDRVELLRPLQVDPKDARRRRAATP</sequence>
<proteinExistence type="inferred from homology"/>
<dbReference type="InterPro" id="IPR016155">
    <property type="entry name" value="Mopterin_synth/thiamin_S_b"/>
</dbReference>
<dbReference type="Proteomes" id="UP000292627">
    <property type="component" value="Unassembled WGS sequence"/>
</dbReference>
<accession>A0A4Q8L6Q9</accession>
<dbReference type="EMBL" id="SHMC01000005">
    <property type="protein sequence ID" value="TAA23638.1"/>
    <property type="molecule type" value="Genomic_DNA"/>
</dbReference>
<dbReference type="PANTHER" id="PTHR37483">
    <property type="entry name" value="UPF0125 PROTEIN RATB"/>
    <property type="match status" value="1"/>
</dbReference>
<dbReference type="InterPro" id="IPR037021">
    <property type="entry name" value="RnfH_sf"/>
</dbReference>
<dbReference type="PANTHER" id="PTHR37483:SF1">
    <property type="entry name" value="UPF0125 PROTEIN RATB"/>
    <property type="match status" value="1"/>
</dbReference>
<evidence type="ECO:0000313" key="3">
    <source>
        <dbReference type="EMBL" id="TAA23638.1"/>
    </source>
</evidence>
<name>A0A4Q8L6Q9_9GAMM</name>
<protein>
    <recommendedName>
        <fullName evidence="2">UPF0125 protein EA660_13480</fullName>
    </recommendedName>
</protein>
<dbReference type="Pfam" id="PF03658">
    <property type="entry name" value="Ub-RnfH"/>
    <property type="match status" value="1"/>
</dbReference>
<dbReference type="RefSeq" id="WP_130551968.1">
    <property type="nucleotide sequence ID" value="NZ_SHMC01000005.1"/>
</dbReference>
<dbReference type="AlphaFoldDB" id="A0A4Q8L6Q9"/>
<dbReference type="OrthoDB" id="9796575at2"/>
<evidence type="ECO:0000256" key="2">
    <source>
        <dbReference type="HAMAP-Rule" id="MF_00460"/>
    </source>
</evidence>
<dbReference type="SUPFAM" id="SSF54285">
    <property type="entry name" value="MoaD/ThiS"/>
    <property type="match status" value="1"/>
</dbReference>
<reference evidence="3 4" key="1">
    <citation type="submission" date="2019-02" db="EMBL/GenBank/DDBJ databases">
        <title>WGS of Pseudoxanthomonas species novum from clinical isolates.</title>
        <authorList>
            <person name="Bernier A.-M."/>
            <person name="Bernard K."/>
            <person name="Vachon A."/>
        </authorList>
    </citation>
    <scope>NUCLEOTIDE SEQUENCE [LARGE SCALE GENOMIC DNA]</scope>
    <source>
        <strain evidence="3 4">NML171200</strain>
    </source>
</reference>
<comment type="caution">
    <text evidence="3">The sequence shown here is derived from an EMBL/GenBank/DDBJ whole genome shotgun (WGS) entry which is preliminary data.</text>
</comment>
<dbReference type="InterPro" id="IPR005346">
    <property type="entry name" value="RnfH"/>
</dbReference>
<evidence type="ECO:0000313" key="4">
    <source>
        <dbReference type="Proteomes" id="UP000292627"/>
    </source>
</evidence>